<dbReference type="Proteomes" id="UP000572212">
    <property type="component" value="Unassembled WGS sequence"/>
</dbReference>
<dbReference type="AlphaFoldDB" id="A0A841RN30"/>
<evidence type="ECO:0000256" key="2">
    <source>
        <dbReference type="ARBA" id="ARBA00022801"/>
    </source>
</evidence>
<reference evidence="4 5" key="1">
    <citation type="submission" date="2020-08" db="EMBL/GenBank/DDBJ databases">
        <title>Genomic Encyclopedia of Type Strains, Phase IV (KMG-IV): sequencing the most valuable type-strain genomes for metagenomic binning, comparative biology and taxonomic classification.</title>
        <authorList>
            <person name="Goeker M."/>
        </authorList>
    </citation>
    <scope>NUCLEOTIDE SEQUENCE [LARGE SCALE GENOMIC DNA]</scope>
    <source>
        <strain evidence="4 5">DSM 11805</strain>
    </source>
</reference>
<accession>A0A841RN30</accession>
<dbReference type="EMBL" id="JACHON010000005">
    <property type="protein sequence ID" value="MBB6512846.1"/>
    <property type="molecule type" value="Genomic_DNA"/>
</dbReference>
<dbReference type="SUPFAM" id="SSF48208">
    <property type="entry name" value="Six-hairpin glycosidases"/>
    <property type="match status" value="1"/>
</dbReference>
<comment type="caution">
    <text evidence="4">The sequence shown here is derived from an EMBL/GenBank/DDBJ whole genome shotgun (WGS) entry which is preliminary data.</text>
</comment>
<evidence type="ECO:0000313" key="4">
    <source>
        <dbReference type="EMBL" id="MBB6512846.1"/>
    </source>
</evidence>
<proteinExistence type="inferred from homology"/>
<keyword evidence="3" id="KW-0326">Glycosidase</keyword>
<evidence type="ECO:0000256" key="3">
    <source>
        <dbReference type="ARBA" id="ARBA00023295"/>
    </source>
</evidence>
<dbReference type="GO" id="GO:0005975">
    <property type="term" value="P:carbohydrate metabolic process"/>
    <property type="evidence" value="ECO:0007669"/>
    <property type="project" value="InterPro"/>
</dbReference>
<dbReference type="Pfam" id="PF01270">
    <property type="entry name" value="Glyco_hydro_8"/>
    <property type="match status" value="1"/>
</dbReference>
<evidence type="ECO:0000313" key="5">
    <source>
        <dbReference type="Proteomes" id="UP000572212"/>
    </source>
</evidence>
<dbReference type="InterPro" id="IPR012341">
    <property type="entry name" value="6hp_glycosidase-like_sf"/>
</dbReference>
<name>A0A841RN30_9BACI</name>
<protein>
    <submittedName>
        <fullName evidence="4">Endo-1,4-beta-D-glucanase Y</fullName>
    </submittedName>
</protein>
<dbReference type="InterPro" id="IPR008928">
    <property type="entry name" value="6-hairpin_glycosidase_sf"/>
</dbReference>
<keyword evidence="5" id="KW-1185">Reference proteome</keyword>
<dbReference type="InterPro" id="IPR002037">
    <property type="entry name" value="Glyco_hydro_8"/>
</dbReference>
<dbReference type="GO" id="GO:0004553">
    <property type="term" value="F:hydrolase activity, hydrolyzing O-glycosyl compounds"/>
    <property type="evidence" value="ECO:0007669"/>
    <property type="project" value="InterPro"/>
</dbReference>
<sequence>MKKKLFIFVAFIIILSIIFAIILKSKTNSPVKKGELMAEHFIKNHLTEENGLIKNDLLEESHVYLSESIGLWMTYLVEKKDKAEFDLQANLLQDYFMEDNYLISWRLINTEKASSNALIDDLRIISSLIKASETWGDSKYHKLAMSIAKDVSQYNMVNDNFINHVDIETKYQGDFLTLSYLDPEAIRFLHEEKLITEEQYLKNREILIQAPISEHGFFPLTYYPDNDEYEFATEVNLIDQYYVGYYRALWDGDVSSLVRFTEETLEKYDNILFGRFSADHKKPTVDYEGASVYALAILMCLEVEEYDLVHTLMESMKGLQISDSYDEYYGGYIDVISLDTHAFDNLLPLLAERKALDEGINK</sequence>
<gene>
    <name evidence="4" type="ORF">GGQ92_001635</name>
</gene>
<organism evidence="4 5">
    <name type="scientific">Gracilibacillus halotolerans</name>
    <dbReference type="NCBI Taxonomy" id="74386"/>
    <lineage>
        <taxon>Bacteria</taxon>
        <taxon>Bacillati</taxon>
        <taxon>Bacillota</taxon>
        <taxon>Bacilli</taxon>
        <taxon>Bacillales</taxon>
        <taxon>Bacillaceae</taxon>
        <taxon>Gracilibacillus</taxon>
    </lineage>
</organism>
<keyword evidence="2" id="KW-0378">Hydrolase</keyword>
<dbReference type="RefSeq" id="WP_184246886.1">
    <property type="nucleotide sequence ID" value="NZ_BAAACU010000059.1"/>
</dbReference>
<dbReference type="Gene3D" id="1.50.10.10">
    <property type="match status" value="1"/>
</dbReference>
<evidence type="ECO:0000256" key="1">
    <source>
        <dbReference type="ARBA" id="ARBA00009209"/>
    </source>
</evidence>
<comment type="similarity">
    <text evidence="1">Belongs to the glycosyl hydrolase 8 (cellulase D) family.</text>
</comment>